<accession>A0ABR3QCF4</accession>
<name>A0ABR3QCF4_9TREE</name>
<dbReference type="GeneID" id="95981193"/>
<keyword evidence="2" id="KW-1185">Reference proteome</keyword>
<organism evidence="1 2">
    <name type="scientific">Vanrija albida</name>
    <dbReference type="NCBI Taxonomy" id="181172"/>
    <lineage>
        <taxon>Eukaryota</taxon>
        <taxon>Fungi</taxon>
        <taxon>Dikarya</taxon>
        <taxon>Basidiomycota</taxon>
        <taxon>Agaricomycotina</taxon>
        <taxon>Tremellomycetes</taxon>
        <taxon>Trichosporonales</taxon>
        <taxon>Trichosporonaceae</taxon>
        <taxon>Vanrija</taxon>
    </lineage>
</organism>
<gene>
    <name evidence="1" type="ORF">Q8F55_000150</name>
</gene>
<sequence length="336" mass="36819">MGRLYFPTYPGRFTVSIGTRRPIVAFGPAASEGDLGTPLRAVAADYKFVSKPKEEDGMTTFTISIGGGAGHGSSHYEAIKRLAGVFKDTAAKLTHLDISWRPFYPSTPSDRDLAARGASQLLGMLEIRSDLRPPLLDPADDIPAVRIMRVQSLDPVVSSLHCGRFPKLRSIVVTKAARKQYEMIEQVAECFKLHPGLARICLQADSEHCRPDCICWGERAEGINKFKHSSMRSKQRNAMRKKVVARQRAAKATQVAALNILTAADYARALPPELWCMVWGFLSDGDGLDAAQVERAVELGWGDGAATLDKRAAAFRHLDGAEFGAAFDEWLISEGF</sequence>
<evidence type="ECO:0000313" key="1">
    <source>
        <dbReference type="EMBL" id="KAL1412405.1"/>
    </source>
</evidence>
<comment type="caution">
    <text evidence="1">The sequence shown here is derived from an EMBL/GenBank/DDBJ whole genome shotgun (WGS) entry which is preliminary data.</text>
</comment>
<dbReference type="Proteomes" id="UP001565368">
    <property type="component" value="Unassembled WGS sequence"/>
</dbReference>
<reference evidence="1 2" key="1">
    <citation type="submission" date="2023-08" db="EMBL/GenBank/DDBJ databases">
        <title>Annotated Genome Sequence of Vanrija albida AlHP1.</title>
        <authorList>
            <person name="Herzog R."/>
        </authorList>
    </citation>
    <scope>NUCLEOTIDE SEQUENCE [LARGE SCALE GENOMIC DNA]</scope>
    <source>
        <strain evidence="1 2">AlHP1</strain>
    </source>
</reference>
<protein>
    <submittedName>
        <fullName evidence="1">Uncharacterized protein</fullName>
    </submittedName>
</protein>
<proteinExistence type="predicted"/>
<evidence type="ECO:0000313" key="2">
    <source>
        <dbReference type="Proteomes" id="UP001565368"/>
    </source>
</evidence>
<dbReference type="RefSeq" id="XP_069212349.1">
    <property type="nucleotide sequence ID" value="XM_069348805.1"/>
</dbReference>
<dbReference type="EMBL" id="JBBXJM010000001">
    <property type="protein sequence ID" value="KAL1412405.1"/>
    <property type="molecule type" value="Genomic_DNA"/>
</dbReference>